<dbReference type="SMART" id="SM00448">
    <property type="entry name" value="REC"/>
    <property type="match status" value="1"/>
</dbReference>
<dbReference type="RefSeq" id="WP_189481348.1">
    <property type="nucleotide sequence ID" value="NZ_BMYR01000004.1"/>
</dbReference>
<protein>
    <recommendedName>
        <fullName evidence="3">Response regulatory domain-containing protein</fullName>
    </recommendedName>
</protein>
<dbReference type="SUPFAM" id="SSF52172">
    <property type="entry name" value="CheY-like"/>
    <property type="match status" value="1"/>
</dbReference>
<dbReference type="NCBIfam" id="TIGR01764">
    <property type="entry name" value="excise"/>
    <property type="match status" value="1"/>
</dbReference>
<dbReference type="InterPro" id="IPR009061">
    <property type="entry name" value="DNA-bd_dom_put_sf"/>
</dbReference>
<keyword evidence="5" id="KW-1185">Reference proteome</keyword>
<dbReference type="Gene3D" id="3.40.50.2300">
    <property type="match status" value="1"/>
</dbReference>
<dbReference type="SUPFAM" id="SSF46955">
    <property type="entry name" value="Putative DNA-binding domain"/>
    <property type="match status" value="1"/>
</dbReference>
<proteinExistence type="predicted"/>
<name>A0ABQ2WLG1_9ALTE</name>
<dbReference type="Pfam" id="PF00072">
    <property type="entry name" value="Response_reg"/>
    <property type="match status" value="1"/>
</dbReference>
<comment type="caution">
    <text evidence="4">The sequence shown here is derived from an EMBL/GenBank/DDBJ whole genome shotgun (WGS) entry which is preliminary data.</text>
</comment>
<evidence type="ECO:0000313" key="5">
    <source>
        <dbReference type="Proteomes" id="UP000634667"/>
    </source>
</evidence>
<dbReference type="InterPro" id="IPR011006">
    <property type="entry name" value="CheY-like_superfamily"/>
</dbReference>
<evidence type="ECO:0000256" key="1">
    <source>
        <dbReference type="ARBA" id="ARBA00022553"/>
    </source>
</evidence>
<dbReference type="Gene3D" id="1.10.1660.10">
    <property type="match status" value="1"/>
</dbReference>
<dbReference type="PANTHER" id="PTHR44591">
    <property type="entry name" value="STRESS RESPONSE REGULATOR PROTEIN 1"/>
    <property type="match status" value="1"/>
</dbReference>
<feature type="domain" description="Response regulatory" evidence="3">
    <location>
        <begin position="76"/>
        <end position="194"/>
    </location>
</feature>
<evidence type="ECO:0000256" key="2">
    <source>
        <dbReference type="PROSITE-ProRule" id="PRU00169"/>
    </source>
</evidence>
<organism evidence="4 5">
    <name type="scientific">Alishewanella tabrizica</name>
    <dbReference type="NCBI Taxonomy" id="671278"/>
    <lineage>
        <taxon>Bacteria</taxon>
        <taxon>Pseudomonadati</taxon>
        <taxon>Pseudomonadota</taxon>
        <taxon>Gammaproteobacteria</taxon>
        <taxon>Alteromonadales</taxon>
        <taxon>Alteromonadaceae</taxon>
        <taxon>Alishewanella</taxon>
    </lineage>
</organism>
<dbReference type="InterPro" id="IPR010093">
    <property type="entry name" value="SinI_DNA-bd"/>
</dbReference>
<dbReference type="PANTHER" id="PTHR44591:SF3">
    <property type="entry name" value="RESPONSE REGULATORY DOMAIN-CONTAINING PROTEIN"/>
    <property type="match status" value="1"/>
</dbReference>
<sequence length="200" mass="22082">MNNAQDNNEYCSTTQAAKMLGISVGTVQQLVENGKLQAWKTSGGHRRILLHSVNTLLNDPNSSPKPSSPRVVDGLHIYVVEDDPILLKGYQKLLEKTALPMHVSLFDNGLDAMLSIGAAFPDLLILDLEVPFIDGFEMLTRLQKIVAKKPKHILVITGLSETEIQAKKHVLDSVTLLKKPVNPAFIEGYLRALYMTSQPL</sequence>
<evidence type="ECO:0000313" key="4">
    <source>
        <dbReference type="EMBL" id="GGW56907.1"/>
    </source>
</evidence>
<dbReference type="InterPro" id="IPR050595">
    <property type="entry name" value="Bact_response_regulator"/>
</dbReference>
<dbReference type="InterPro" id="IPR001789">
    <property type="entry name" value="Sig_transdc_resp-reg_receiver"/>
</dbReference>
<dbReference type="Pfam" id="PF12728">
    <property type="entry name" value="HTH_17"/>
    <property type="match status" value="1"/>
</dbReference>
<feature type="modified residue" description="4-aspartylphosphate" evidence="2">
    <location>
        <position position="127"/>
    </location>
</feature>
<dbReference type="InterPro" id="IPR041657">
    <property type="entry name" value="HTH_17"/>
</dbReference>
<gene>
    <name evidence="4" type="ORF">GCM10008111_11100</name>
</gene>
<evidence type="ECO:0000259" key="3">
    <source>
        <dbReference type="PROSITE" id="PS50110"/>
    </source>
</evidence>
<dbReference type="EMBL" id="BMYR01000004">
    <property type="protein sequence ID" value="GGW56907.1"/>
    <property type="molecule type" value="Genomic_DNA"/>
</dbReference>
<keyword evidence="1 2" id="KW-0597">Phosphoprotein</keyword>
<accession>A0ABQ2WLG1</accession>
<reference evidence="5" key="1">
    <citation type="journal article" date="2019" name="Int. J. Syst. Evol. Microbiol.">
        <title>The Global Catalogue of Microorganisms (GCM) 10K type strain sequencing project: providing services to taxonomists for standard genome sequencing and annotation.</title>
        <authorList>
            <consortium name="The Broad Institute Genomics Platform"/>
            <consortium name="The Broad Institute Genome Sequencing Center for Infectious Disease"/>
            <person name="Wu L."/>
            <person name="Ma J."/>
        </authorList>
    </citation>
    <scope>NUCLEOTIDE SEQUENCE [LARGE SCALE GENOMIC DNA]</scope>
    <source>
        <strain evidence="5">KCTC 23723</strain>
    </source>
</reference>
<dbReference type="CDD" id="cd00156">
    <property type="entry name" value="REC"/>
    <property type="match status" value="1"/>
</dbReference>
<dbReference type="PROSITE" id="PS50110">
    <property type="entry name" value="RESPONSE_REGULATORY"/>
    <property type="match status" value="1"/>
</dbReference>
<dbReference type="Proteomes" id="UP000634667">
    <property type="component" value="Unassembled WGS sequence"/>
</dbReference>